<keyword evidence="1" id="KW-1133">Transmembrane helix</keyword>
<evidence type="ECO:0000313" key="3">
    <source>
        <dbReference type="Proteomes" id="UP000470875"/>
    </source>
</evidence>
<keyword evidence="1" id="KW-0472">Membrane</keyword>
<organism evidence="2 3">
    <name type="scientific">Scrofimicrobium canadense</name>
    <dbReference type="NCBI Taxonomy" id="2652290"/>
    <lineage>
        <taxon>Bacteria</taxon>
        <taxon>Bacillati</taxon>
        <taxon>Actinomycetota</taxon>
        <taxon>Actinomycetes</taxon>
        <taxon>Actinomycetales</taxon>
        <taxon>Actinomycetaceae</taxon>
        <taxon>Scrofimicrobium</taxon>
    </lineage>
</organism>
<dbReference type="EMBL" id="VULO01000006">
    <property type="protein sequence ID" value="MSS84332.1"/>
    <property type="molecule type" value="Genomic_DNA"/>
</dbReference>
<comment type="caution">
    <text evidence="2">The sequence shown here is derived from an EMBL/GenBank/DDBJ whole genome shotgun (WGS) entry which is preliminary data.</text>
</comment>
<dbReference type="Proteomes" id="UP000470875">
    <property type="component" value="Unassembled WGS sequence"/>
</dbReference>
<dbReference type="InterPro" id="IPR021354">
    <property type="entry name" value="DUF2975"/>
</dbReference>
<proteinExistence type="predicted"/>
<feature type="transmembrane region" description="Helical" evidence="1">
    <location>
        <begin position="115"/>
        <end position="139"/>
    </location>
</feature>
<keyword evidence="3" id="KW-1185">Reference proteome</keyword>
<evidence type="ECO:0000313" key="2">
    <source>
        <dbReference type="EMBL" id="MSS84332.1"/>
    </source>
</evidence>
<gene>
    <name evidence="2" type="ORF">FYJ24_06050</name>
</gene>
<sequence>MSKIVVFGTKTVIALLFVVTLIAQFLLVPLLAQEMAHEFPEVSYLQWPGIIGCVCVLLCGQVVLVCVWRLLSMVAKESIFSSTAFTIVNVAIAAIFVAAVLLIAALIVLQAVNALPAGVMIMLLTGALLGTGLGLLLIVMRGLLKKATLLDQDLAGVI</sequence>
<evidence type="ECO:0000256" key="1">
    <source>
        <dbReference type="SAM" id="Phobius"/>
    </source>
</evidence>
<accession>A0A6N7W7C1</accession>
<dbReference type="RefSeq" id="WP_154544588.1">
    <property type="nucleotide sequence ID" value="NZ_VULO01000006.1"/>
</dbReference>
<protein>
    <submittedName>
        <fullName evidence="2">DUF2975 domain-containing protein</fullName>
    </submittedName>
</protein>
<name>A0A6N7W7C1_9ACTO</name>
<feature type="transmembrane region" description="Helical" evidence="1">
    <location>
        <begin position="12"/>
        <end position="32"/>
    </location>
</feature>
<feature type="transmembrane region" description="Helical" evidence="1">
    <location>
        <begin position="83"/>
        <end position="109"/>
    </location>
</feature>
<feature type="transmembrane region" description="Helical" evidence="1">
    <location>
        <begin position="44"/>
        <end position="71"/>
    </location>
</feature>
<dbReference type="Pfam" id="PF11188">
    <property type="entry name" value="DUF2975"/>
    <property type="match status" value="1"/>
</dbReference>
<keyword evidence="1" id="KW-0812">Transmembrane</keyword>
<dbReference type="AlphaFoldDB" id="A0A6N7W7C1"/>
<reference evidence="2 3" key="1">
    <citation type="submission" date="2019-08" db="EMBL/GenBank/DDBJ databases">
        <title>In-depth cultivation of the pig gut microbiome towards novel bacterial diversity and tailored functional studies.</title>
        <authorList>
            <person name="Wylensek D."/>
            <person name="Hitch T.C.A."/>
            <person name="Clavel T."/>
        </authorList>
    </citation>
    <scope>NUCLEOTIDE SEQUENCE [LARGE SCALE GENOMIC DNA]</scope>
    <source>
        <strain evidence="2 3">WB03_NA08</strain>
    </source>
</reference>